<keyword evidence="5 7" id="KW-0408">Iron</keyword>
<dbReference type="PROSITE" id="PS00086">
    <property type="entry name" value="CYTOCHROME_P450"/>
    <property type="match status" value="1"/>
</dbReference>
<dbReference type="InterPro" id="IPR036396">
    <property type="entry name" value="Cyt_P450_sf"/>
</dbReference>
<dbReference type="InterPro" id="IPR050182">
    <property type="entry name" value="Cytochrome_P450_fam2"/>
</dbReference>
<feature type="transmembrane region" description="Helical" evidence="9">
    <location>
        <begin position="207"/>
        <end position="227"/>
    </location>
</feature>
<reference evidence="10" key="1">
    <citation type="journal article" date="2015" name="Environ. Sci. Technol.">
        <title>Identification of the Full 46 Cytochrome P450 (CYP) Complement and Modulation of CYP Expression in Response to Water-Accommodated Fractions of Crude Oil in the Cyclopoid Copepod Paracyclopina nana.</title>
        <authorList>
            <person name="Han J."/>
            <person name="Won E.J."/>
            <person name="Kim H.S."/>
            <person name="Nelson D.R."/>
            <person name="Lee S.J."/>
            <person name="Park H.G."/>
            <person name="Lee J.S."/>
        </authorList>
    </citation>
    <scope>NUCLEOTIDE SEQUENCE</scope>
</reference>
<dbReference type="PANTHER" id="PTHR24300:SF403">
    <property type="entry name" value="CYTOCHROME P450 306A1"/>
    <property type="match status" value="1"/>
</dbReference>
<feature type="binding site" description="axial binding residue" evidence="7">
    <location>
        <position position="453"/>
    </location>
    <ligand>
        <name>heme</name>
        <dbReference type="ChEBI" id="CHEBI:30413"/>
    </ligand>
    <ligandPart>
        <name>Fe</name>
        <dbReference type="ChEBI" id="CHEBI:18248"/>
    </ligandPart>
</feature>
<protein>
    <submittedName>
        <fullName evidence="10">Cytochrome P450 3129A1</fullName>
    </submittedName>
</protein>
<dbReference type="GO" id="GO:0020037">
    <property type="term" value="F:heme binding"/>
    <property type="evidence" value="ECO:0007669"/>
    <property type="project" value="InterPro"/>
</dbReference>
<evidence type="ECO:0000256" key="1">
    <source>
        <dbReference type="ARBA" id="ARBA00001971"/>
    </source>
</evidence>
<dbReference type="PRINTS" id="PR00463">
    <property type="entry name" value="EP450I"/>
</dbReference>
<evidence type="ECO:0000256" key="8">
    <source>
        <dbReference type="RuleBase" id="RU000461"/>
    </source>
</evidence>
<keyword evidence="9" id="KW-1133">Transmembrane helix</keyword>
<comment type="cofactor">
    <cofactor evidence="1 7">
        <name>heme</name>
        <dbReference type="ChEBI" id="CHEBI:30413"/>
    </cofactor>
</comment>
<evidence type="ECO:0000256" key="2">
    <source>
        <dbReference type="ARBA" id="ARBA00010617"/>
    </source>
</evidence>
<feature type="transmembrane region" description="Helical" evidence="9">
    <location>
        <begin position="29"/>
        <end position="46"/>
    </location>
</feature>
<dbReference type="GO" id="GO:0006805">
    <property type="term" value="P:xenobiotic metabolic process"/>
    <property type="evidence" value="ECO:0007669"/>
    <property type="project" value="TreeGrafter"/>
</dbReference>
<dbReference type="Gene3D" id="1.10.630.10">
    <property type="entry name" value="Cytochrome P450"/>
    <property type="match status" value="1"/>
</dbReference>
<evidence type="ECO:0000313" key="10">
    <source>
        <dbReference type="EMBL" id="AKH03519.1"/>
    </source>
</evidence>
<dbReference type="FunFam" id="1.10.630.10:FF:000036">
    <property type="entry name" value="CYtochrome P450 family"/>
    <property type="match status" value="1"/>
</dbReference>
<dbReference type="SUPFAM" id="SSF48264">
    <property type="entry name" value="Cytochrome P450"/>
    <property type="match status" value="1"/>
</dbReference>
<keyword evidence="7 8" id="KW-0349">Heme</keyword>
<evidence type="ECO:0000256" key="9">
    <source>
        <dbReference type="SAM" id="Phobius"/>
    </source>
</evidence>
<gene>
    <name evidence="10" type="primary">CYP3129A1</name>
</gene>
<keyword evidence="6 8" id="KW-0503">Monooxygenase</keyword>
<dbReference type="PRINTS" id="PR00385">
    <property type="entry name" value="P450"/>
</dbReference>
<accession>A0A0F7J009</accession>
<keyword evidence="4 8" id="KW-0560">Oxidoreductase</keyword>
<dbReference type="InterPro" id="IPR001128">
    <property type="entry name" value="Cyt_P450"/>
</dbReference>
<dbReference type="GO" id="GO:0008395">
    <property type="term" value="F:steroid hydroxylase activity"/>
    <property type="evidence" value="ECO:0007669"/>
    <property type="project" value="TreeGrafter"/>
</dbReference>
<dbReference type="GO" id="GO:0005506">
    <property type="term" value="F:iron ion binding"/>
    <property type="evidence" value="ECO:0007669"/>
    <property type="project" value="InterPro"/>
</dbReference>
<name>A0A0F7J009_PARNA</name>
<evidence type="ECO:0000256" key="4">
    <source>
        <dbReference type="ARBA" id="ARBA00023002"/>
    </source>
</evidence>
<evidence type="ECO:0000256" key="7">
    <source>
        <dbReference type="PIRSR" id="PIRSR602401-1"/>
    </source>
</evidence>
<dbReference type="GO" id="GO:0016712">
    <property type="term" value="F:oxidoreductase activity, acting on paired donors, with incorporation or reduction of molecular oxygen, reduced flavin or flavoprotein as one donor, and incorporation of one atom of oxygen"/>
    <property type="evidence" value="ECO:0007669"/>
    <property type="project" value="TreeGrafter"/>
</dbReference>
<dbReference type="PANTHER" id="PTHR24300">
    <property type="entry name" value="CYTOCHROME P450 508A4-RELATED"/>
    <property type="match status" value="1"/>
</dbReference>
<keyword evidence="9" id="KW-0812">Transmembrane</keyword>
<dbReference type="Pfam" id="PF00067">
    <property type="entry name" value="p450"/>
    <property type="match status" value="1"/>
</dbReference>
<sequence>MWLLILFLGVAFSYFFFEKKRPGSPPGPMIRVPIIGSAIFLGSNLVEGIAKLRKKYGDIFHLSLGSFSMVYVCDLDTLEKIGKMDEFSSRMEIERAPFKDINRWLRETGKSTNGIIGSNGDTWKEQRRFTLRHLKDFGFGKTSMDDLIIDEVKELIHDWRQTIASNEGTFHFDNTFNLSVFNCLWKIVSGKRLDITDKLEQERFRELSEMFASFGATGFIMMIAFNLPTCMAKKIPLLDKIKGFHTRTFQWFREEYEKHKQTCDPGNPRDLIDAFVIERNRAEEEMDVNSSFYGKEGDLNYINTLFDLFIAGSETTSTTLLWSVVFIMNFPEAFERARLEIDEVVGRSRLPSIHDRPNMPYFEALMSEIMRMGNVAPIGVVHSVEKAVQLDEFRLQQDTIVHFCLTEVLSDPKYFPNPEQFKPERFLETDPSGKLTYKPHRALIYFGLGKRECLGKALAKMELFLFLAAIVQNFDFEPAPGVPGINDCTVAITRLPIPFDAKVIARK</sequence>
<proteinExistence type="evidence at transcript level"/>
<dbReference type="GO" id="GO:0005737">
    <property type="term" value="C:cytoplasm"/>
    <property type="evidence" value="ECO:0007669"/>
    <property type="project" value="TreeGrafter"/>
</dbReference>
<keyword evidence="9" id="KW-0472">Membrane</keyword>
<dbReference type="GO" id="GO:0006082">
    <property type="term" value="P:organic acid metabolic process"/>
    <property type="evidence" value="ECO:0007669"/>
    <property type="project" value="TreeGrafter"/>
</dbReference>
<comment type="similarity">
    <text evidence="2 8">Belongs to the cytochrome P450 family.</text>
</comment>
<evidence type="ECO:0000256" key="6">
    <source>
        <dbReference type="ARBA" id="ARBA00023033"/>
    </source>
</evidence>
<dbReference type="InterPro" id="IPR017972">
    <property type="entry name" value="Cyt_P450_CS"/>
</dbReference>
<evidence type="ECO:0000256" key="5">
    <source>
        <dbReference type="ARBA" id="ARBA00023004"/>
    </source>
</evidence>
<keyword evidence="3 7" id="KW-0479">Metal-binding</keyword>
<dbReference type="EMBL" id="KP899587">
    <property type="protein sequence ID" value="AKH03519.1"/>
    <property type="molecule type" value="mRNA"/>
</dbReference>
<dbReference type="AlphaFoldDB" id="A0A0F7J009"/>
<evidence type="ECO:0000256" key="3">
    <source>
        <dbReference type="ARBA" id="ARBA00022723"/>
    </source>
</evidence>
<dbReference type="InterPro" id="IPR002401">
    <property type="entry name" value="Cyt_P450_E_grp-I"/>
</dbReference>
<organism evidence="10">
    <name type="scientific">Paracyclopina nana</name>
    <name type="common">Marine copepod</name>
    <dbReference type="NCBI Taxonomy" id="565004"/>
    <lineage>
        <taxon>Eukaryota</taxon>
        <taxon>Metazoa</taxon>
        <taxon>Ecdysozoa</taxon>
        <taxon>Arthropoda</taxon>
        <taxon>Crustacea</taxon>
        <taxon>Multicrustacea</taxon>
        <taxon>Hexanauplia</taxon>
        <taxon>Copepoda</taxon>
        <taxon>Cyclopoida</taxon>
        <taxon>Cyclopettidae</taxon>
        <taxon>Paracyclopina</taxon>
    </lineage>
</organism>